<name>A0A2H3IWG8_WOLCO</name>
<keyword evidence="3" id="KW-1185">Reference proteome</keyword>
<evidence type="ECO:0000313" key="2">
    <source>
        <dbReference type="EMBL" id="PCH34296.1"/>
    </source>
</evidence>
<evidence type="ECO:0000256" key="1">
    <source>
        <dbReference type="SAM" id="MobiDB-lite"/>
    </source>
</evidence>
<feature type="region of interest" description="Disordered" evidence="1">
    <location>
        <begin position="84"/>
        <end position="135"/>
    </location>
</feature>
<protein>
    <submittedName>
        <fullName evidence="2">Uncharacterized protein</fullName>
    </submittedName>
</protein>
<sequence>MSMMLRVTLKKTRRFVKSAKWASRNKSSYNCGTVRRDGAYRHNSASSTHYYGAPRPSRPIQLAETDLHLFDHVHAGGIRYPYSPTHSRNTLSGPSSDADVTPRRRLRRTKRIVSCPSNTSRYPDSPPYSVARGPRRHSLPAQFLSMQVKDPVSSDTDSSSSGSSLYITARSRFTDSDEEEGFRSILQVLGEDSGMIFDKVCQGPHGETLAKPTKAAYLDEHSNTSNQVFHMAPLRMEAASSNVVPQSAIPSLVLTVPTPQLPPSPIFVPQSPITLHKFVAASSQPAPSTAARSGPIPAIPLCAACCLLLSPASEHPADPCADCAPQWLACKVWYQAHDGGRRARLTEPYVKPAESTAATRALADLLGVGGAGGLGIHAGAPGPVLSKSRFRRLAPLLALAAAESSASVASAGRVVVRRADVRAVVRRLCGLWAKTVLGARVKLGAAGLLRTSAAKREDIPSSSSGSGSLATSATQESSVSSQHLPGRSGMLAITSMSRFHEHIPDSISIP</sequence>
<dbReference type="AlphaFoldDB" id="A0A2H3IWG8"/>
<dbReference type="EMBL" id="KB467831">
    <property type="protein sequence ID" value="PCH34296.1"/>
    <property type="molecule type" value="Genomic_DNA"/>
</dbReference>
<accession>A0A2H3IWG8</accession>
<feature type="compositionally biased region" description="Low complexity" evidence="1">
    <location>
        <begin position="461"/>
        <end position="474"/>
    </location>
</feature>
<proteinExistence type="predicted"/>
<feature type="compositionally biased region" description="Polar residues" evidence="1">
    <location>
        <begin position="84"/>
        <end position="95"/>
    </location>
</feature>
<gene>
    <name evidence="2" type="ORF">WOLCODRAFT_142076</name>
</gene>
<feature type="region of interest" description="Disordered" evidence="1">
    <location>
        <begin position="456"/>
        <end position="486"/>
    </location>
</feature>
<dbReference type="Proteomes" id="UP000218811">
    <property type="component" value="Unassembled WGS sequence"/>
</dbReference>
<organism evidence="2 3">
    <name type="scientific">Wolfiporia cocos (strain MD-104)</name>
    <name type="common">Brown rot fungus</name>
    <dbReference type="NCBI Taxonomy" id="742152"/>
    <lineage>
        <taxon>Eukaryota</taxon>
        <taxon>Fungi</taxon>
        <taxon>Dikarya</taxon>
        <taxon>Basidiomycota</taxon>
        <taxon>Agaricomycotina</taxon>
        <taxon>Agaricomycetes</taxon>
        <taxon>Polyporales</taxon>
        <taxon>Phaeolaceae</taxon>
        <taxon>Wolfiporia</taxon>
    </lineage>
</organism>
<reference evidence="2 3" key="1">
    <citation type="journal article" date="2012" name="Science">
        <title>The Paleozoic origin of enzymatic lignin decomposition reconstructed from 31 fungal genomes.</title>
        <authorList>
            <person name="Floudas D."/>
            <person name="Binder M."/>
            <person name="Riley R."/>
            <person name="Barry K."/>
            <person name="Blanchette R.A."/>
            <person name="Henrissat B."/>
            <person name="Martinez A.T."/>
            <person name="Otillar R."/>
            <person name="Spatafora J.W."/>
            <person name="Yadav J.S."/>
            <person name="Aerts A."/>
            <person name="Benoit I."/>
            <person name="Boyd A."/>
            <person name="Carlson A."/>
            <person name="Copeland A."/>
            <person name="Coutinho P.M."/>
            <person name="de Vries R.P."/>
            <person name="Ferreira P."/>
            <person name="Findley K."/>
            <person name="Foster B."/>
            <person name="Gaskell J."/>
            <person name="Glotzer D."/>
            <person name="Gorecki P."/>
            <person name="Heitman J."/>
            <person name="Hesse C."/>
            <person name="Hori C."/>
            <person name="Igarashi K."/>
            <person name="Jurgens J.A."/>
            <person name="Kallen N."/>
            <person name="Kersten P."/>
            <person name="Kohler A."/>
            <person name="Kuees U."/>
            <person name="Kumar T.K.A."/>
            <person name="Kuo A."/>
            <person name="LaButti K."/>
            <person name="Larrondo L.F."/>
            <person name="Lindquist E."/>
            <person name="Ling A."/>
            <person name="Lombard V."/>
            <person name="Lucas S."/>
            <person name="Lundell T."/>
            <person name="Martin R."/>
            <person name="McLaughlin D.J."/>
            <person name="Morgenstern I."/>
            <person name="Morin E."/>
            <person name="Murat C."/>
            <person name="Nagy L.G."/>
            <person name="Nolan M."/>
            <person name="Ohm R.A."/>
            <person name="Patyshakuliyeva A."/>
            <person name="Rokas A."/>
            <person name="Ruiz-Duenas F.J."/>
            <person name="Sabat G."/>
            <person name="Salamov A."/>
            <person name="Samejima M."/>
            <person name="Schmutz J."/>
            <person name="Slot J.C."/>
            <person name="St John F."/>
            <person name="Stenlid J."/>
            <person name="Sun H."/>
            <person name="Sun S."/>
            <person name="Syed K."/>
            <person name="Tsang A."/>
            <person name="Wiebenga A."/>
            <person name="Young D."/>
            <person name="Pisabarro A."/>
            <person name="Eastwood D.C."/>
            <person name="Martin F."/>
            <person name="Cullen D."/>
            <person name="Grigoriev I.V."/>
            <person name="Hibbett D.S."/>
        </authorList>
    </citation>
    <scope>NUCLEOTIDE SEQUENCE [LARGE SCALE GENOMIC DNA]</scope>
    <source>
        <strain evidence="2 3">MD-104</strain>
    </source>
</reference>
<evidence type="ECO:0000313" key="3">
    <source>
        <dbReference type="Proteomes" id="UP000218811"/>
    </source>
</evidence>
<dbReference type="OrthoDB" id="2954746at2759"/>